<proteinExistence type="predicted"/>
<protein>
    <submittedName>
        <fullName evidence="1">Uncharacterized protein</fullName>
    </submittedName>
</protein>
<evidence type="ECO:0000313" key="1">
    <source>
        <dbReference type="EMBL" id="OAY39195.1"/>
    </source>
</evidence>
<organism evidence="1">
    <name type="scientific">Manihot esculenta</name>
    <name type="common">Cassava</name>
    <name type="synonym">Jatropha manihot</name>
    <dbReference type="NCBI Taxonomy" id="3983"/>
    <lineage>
        <taxon>Eukaryota</taxon>
        <taxon>Viridiplantae</taxon>
        <taxon>Streptophyta</taxon>
        <taxon>Embryophyta</taxon>
        <taxon>Tracheophyta</taxon>
        <taxon>Spermatophyta</taxon>
        <taxon>Magnoliopsida</taxon>
        <taxon>eudicotyledons</taxon>
        <taxon>Gunneridae</taxon>
        <taxon>Pentapetalae</taxon>
        <taxon>rosids</taxon>
        <taxon>fabids</taxon>
        <taxon>Malpighiales</taxon>
        <taxon>Euphorbiaceae</taxon>
        <taxon>Crotonoideae</taxon>
        <taxon>Manihoteae</taxon>
        <taxon>Manihot</taxon>
    </lineage>
</organism>
<accession>A0A2C9V472</accession>
<gene>
    <name evidence="1" type="ORF">MANES_10G074600</name>
</gene>
<sequence>MRSSLLRSSSLIDAWLKIINALAQHPDKDHLVQLLGFILWHLWKS</sequence>
<dbReference type="AlphaFoldDB" id="A0A2C9V472"/>
<dbReference type="EMBL" id="CM004396">
    <property type="protein sequence ID" value="OAY39195.1"/>
    <property type="molecule type" value="Genomic_DNA"/>
</dbReference>
<reference evidence="1" key="1">
    <citation type="submission" date="2016-02" db="EMBL/GenBank/DDBJ databases">
        <title>WGS assembly of Manihot esculenta.</title>
        <authorList>
            <person name="Bredeson J.V."/>
            <person name="Prochnik S.E."/>
            <person name="Lyons J.B."/>
            <person name="Schmutz J."/>
            <person name="Grimwood J."/>
            <person name="Vrebalov J."/>
            <person name="Bart R.S."/>
            <person name="Amuge T."/>
            <person name="Ferguson M.E."/>
            <person name="Green R."/>
            <person name="Putnam N."/>
            <person name="Stites J."/>
            <person name="Rounsley S."/>
            <person name="Rokhsar D.S."/>
        </authorList>
    </citation>
    <scope>NUCLEOTIDE SEQUENCE [LARGE SCALE GENOMIC DNA]</scope>
    <source>
        <tissue evidence="1">Leaf</tissue>
    </source>
</reference>
<name>A0A2C9V472_MANES</name>